<dbReference type="Pfam" id="PF19259">
    <property type="entry name" value="Ty3_capsid"/>
    <property type="match status" value="1"/>
</dbReference>
<feature type="region of interest" description="Disordered" evidence="1">
    <location>
        <begin position="308"/>
        <end position="349"/>
    </location>
</feature>
<feature type="domain" description="CCHC-type" evidence="2">
    <location>
        <begin position="359"/>
        <end position="373"/>
    </location>
</feature>
<dbReference type="EMBL" id="JADCTT010000003">
    <property type="protein sequence ID" value="KAF9755826.1"/>
    <property type="molecule type" value="Genomic_DNA"/>
</dbReference>
<accession>A0A8H7NHP3</accession>
<dbReference type="GO" id="GO:0008270">
    <property type="term" value="F:zinc ion binding"/>
    <property type="evidence" value="ECO:0007669"/>
    <property type="project" value="InterPro"/>
</dbReference>
<evidence type="ECO:0000256" key="1">
    <source>
        <dbReference type="SAM" id="MobiDB-lite"/>
    </source>
</evidence>
<dbReference type="Gene3D" id="4.10.60.10">
    <property type="entry name" value="Zinc finger, CCHC-type"/>
    <property type="match status" value="1"/>
</dbReference>
<gene>
    <name evidence="4" type="ORF">IM811_011267</name>
</gene>
<feature type="compositionally biased region" description="Polar residues" evidence="1">
    <location>
        <begin position="316"/>
        <end position="331"/>
    </location>
</feature>
<dbReference type="AlphaFoldDB" id="A0A8H7NHP3"/>
<dbReference type="InterPro" id="IPR032567">
    <property type="entry name" value="RTL1-rel"/>
</dbReference>
<evidence type="ECO:0000259" key="3">
    <source>
        <dbReference type="Pfam" id="PF19259"/>
    </source>
</evidence>
<dbReference type="PANTHER" id="PTHR15503:SF22">
    <property type="entry name" value="TRANSPOSON TY3-I GAG POLYPROTEIN"/>
    <property type="match status" value="1"/>
</dbReference>
<protein>
    <recommendedName>
        <fullName evidence="6">CCHC-type domain-containing protein</fullName>
    </recommendedName>
</protein>
<evidence type="ECO:0000313" key="4">
    <source>
        <dbReference type="EMBL" id="KAF9755826.1"/>
    </source>
</evidence>
<evidence type="ECO:0000313" key="5">
    <source>
        <dbReference type="Proteomes" id="UP000616885"/>
    </source>
</evidence>
<dbReference type="GO" id="GO:0003676">
    <property type="term" value="F:nucleic acid binding"/>
    <property type="evidence" value="ECO:0007669"/>
    <property type="project" value="InterPro"/>
</dbReference>
<dbReference type="SUPFAM" id="SSF57756">
    <property type="entry name" value="Retrovirus zinc finger-like domains"/>
    <property type="match status" value="1"/>
</dbReference>
<organism evidence="4 5">
    <name type="scientific">Bionectria ochroleuca</name>
    <name type="common">Gliocladium roseum</name>
    <dbReference type="NCBI Taxonomy" id="29856"/>
    <lineage>
        <taxon>Eukaryota</taxon>
        <taxon>Fungi</taxon>
        <taxon>Dikarya</taxon>
        <taxon>Ascomycota</taxon>
        <taxon>Pezizomycotina</taxon>
        <taxon>Sordariomycetes</taxon>
        <taxon>Hypocreomycetidae</taxon>
        <taxon>Hypocreales</taxon>
        <taxon>Bionectriaceae</taxon>
        <taxon>Clonostachys</taxon>
    </lineage>
</organism>
<dbReference type="PANTHER" id="PTHR15503">
    <property type="entry name" value="LDOC1 RELATED"/>
    <property type="match status" value="1"/>
</dbReference>
<dbReference type="Pfam" id="PF00098">
    <property type="entry name" value="zf-CCHC"/>
    <property type="match status" value="1"/>
</dbReference>
<reference evidence="4" key="1">
    <citation type="submission" date="2020-10" db="EMBL/GenBank/DDBJ databases">
        <title>High-Quality Genome Resource of Clonostachys rosea strain S41 by Oxford Nanopore Long-Read Sequencing.</title>
        <authorList>
            <person name="Wang H."/>
        </authorList>
    </citation>
    <scope>NUCLEOTIDE SEQUENCE</scope>
    <source>
        <strain evidence="4">S41</strain>
    </source>
</reference>
<dbReference type="Proteomes" id="UP000616885">
    <property type="component" value="Unassembled WGS sequence"/>
</dbReference>
<dbReference type="InterPro" id="IPR045358">
    <property type="entry name" value="Ty3_capsid"/>
</dbReference>
<comment type="caution">
    <text evidence="4">The sequence shown here is derived from an EMBL/GenBank/DDBJ whole genome shotgun (WGS) entry which is preliminary data.</text>
</comment>
<proteinExistence type="predicted"/>
<dbReference type="InterPro" id="IPR001878">
    <property type="entry name" value="Znf_CCHC"/>
</dbReference>
<sequence length="379" mass="43134">MGHTVTCAPQSERQERQERYAPVAEQGWITRSGTLLALHDCLQQPDHTTQNNTLIGSTLTYPRPPSSPITLSQSLYNNEEDIITTPGTPSQQNNTARAPTAQQIIKQLILRVKNLEKNKPQKDQGEVVRPTPPGPFAGDVQELDGFRIQLQAYFEFFPTKLKEDKDKVRFAGTHLTGTAGRWFQAYLRNWYDNEAKPELRNQETVNLLTSYDNFIIALTAAFGKVDYERQAVKELKELRQIGAASGYTAKFREVASRLDWNDTPLKTAFYDRLKEEVKDRLFELDEPEDLSEYMATAVRIDNRLFKRKQQKGGKRSSWNYIKTNYKPNQGAQRAPPPSTASGTHAGPMELGAVEKRKYYNCNEVGHISPQCPKPKKQKN</sequence>
<name>A0A8H7NHP3_BIOOC</name>
<evidence type="ECO:0008006" key="6">
    <source>
        <dbReference type="Google" id="ProtNLM"/>
    </source>
</evidence>
<feature type="domain" description="Ty3 transposon capsid-like protein" evidence="3">
    <location>
        <begin position="139"/>
        <end position="298"/>
    </location>
</feature>
<dbReference type="InterPro" id="IPR036875">
    <property type="entry name" value="Znf_CCHC_sf"/>
</dbReference>
<evidence type="ECO:0000259" key="2">
    <source>
        <dbReference type="Pfam" id="PF00098"/>
    </source>
</evidence>